<keyword evidence="3" id="KW-1185">Reference proteome</keyword>
<comment type="caution">
    <text evidence="2">The sequence shown here is derived from an EMBL/GenBank/DDBJ whole genome shotgun (WGS) entry which is preliminary data.</text>
</comment>
<keyword evidence="1" id="KW-0812">Transmembrane</keyword>
<keyword evidence="1" id="KW-1133">Transmembrane helix</keyword>
<evidence type="ECO:0000313" key="2">
    <source>
        <dbReference type="EMBL" id="GFZ30370.1"/>
    </source>
</evidence>
<sequence>MTKKTNFISDLDKVIRFFTDNPALIPIFGILIGLLLLTASGLIANLIYTRKEL</sequence>
<dbReference type="EMBL" id="BMBA01000001">
    <property type="protein sequence ID" value="GFZ30370.1"/>
    <property type="molecule type" value="Genomic_DNA"/>
</dbReference>
<keyword evidence="1" id="KW-0472">Membrane</keyword>
<organism evidence="2 3">
    <name type="scientific">Clostridium zeae</name>
    <dbReference type="NCBI Taxonomy" id="2759022"/>
    <lineage>
        <taxon>Bacteria</taxon>
        <taxon>Bacillati</taxon>
        <taxon>Bacillota</taxon>
        <taxon>Clostridia</taxon>
        <taxon>Eubacteriales</taxon>
        <taxon>Clostridiaceae</taxon>
        <taxon>Clostridium</taxon>
    </lineage>
</organism>
<evidence type="ECO:0000313" key="3">
    <source>
        <dbReference type="Proteomes" id="UP000663802"/>
    </source>
</evidence>
<feature type="transmembrane region" description="Helical" evidence="1">
    <location>
        <begin position="23"/>
        <end position="48"/>
    </location>
</feature>
<gene>
    <name evidence="2" type="ORF">CSC2_08960</name>
</gene>
<name>A0ABQ1E6I6_9CLOT</name>
<dbReference type="Proteomes" id="UP000663802">
    <property type="component" value="Unassembled WGS sequence"/>
</dbReference>
<reference evidence="2 3" key="1">
    <citation type="journal article" date="2021" name="Int. J. Syst. Evol. Microbiol.">
        <title>Clostridium zeae sp. nov., isolated from corn silage.</title>
        <authorList>
            <person name="Kobayashi H."/>
            <person name="Tanizawa Y."/>
            <person name="Yagura M."/>
            <person name="Sakamoto M."/>
            <person name="Ohkuma M."/>
            <person name="Tohno M."/>
        </authorList>
    </citation>
    <scope>NUCLEOTIDE SEQUENCE [LARGE SCALE GENOMIC DNA]</scope>
    <source>
        <strain evidence="2 3">CSC2</strain>
    </source>
</reference>
<proteinExistence type="predicted"/>
<protein>
    <submittedName>
        <fullName evidence="2">Uncharacterized protein</fullName>
    </submittedName>
</protein>
<accession>A0ABQ1E6I6</accession>
<evidence type="ECO:0000256" key="1">
    <source>
        <dbReference type="SAM" id="Phobius"/>
    </source>
</evidence>